<dbReference type="Proteomes" id="UP000076532">
    <property type="component" value="Unassembled WGS sequence"/>
</dbReference>
<keyword evidence="2" id="KW-1185">Reference proteome</keyword>
<name>A0A166R064_9AGAM</name>
<dbReference type="EMBL" id="KV417507">
    <property type="protein sequence ID" value="KZP27756.1"/>
    <property type="molecule type" value="Genomic_DNA"/>
</dbReference>
<dbReference type="AlphaFoldDB" id="A0A166R064"/>
<sequence>MILDPTPFYTDAFITTAPISTSSATSEWDSATSNFTPVLSADSGLSSFDSIDSIYSLYSQSDVEPSEPASLFIPRSQCPQFCYDFYGNITFPGRTAIVNNGYAYSIKHRSN</sequence>
<gene>
    <name evidence="1" type="ORF">FIBSPDRAFT_948331</name>
</gene>
<protein>
    <submittedName>
        <fullName evidence="1">Uncharacterized protein</fullName>
    </submittedName>
</protein>
<organism evidence="1 2">
    <name type="scientific">Athelia psychrophila</name>
    <dbReference type="NCBI Taxonomy" id="1759441"/>
    <lineage>
        <taxon>Eukaryota</taxon>
        <taxon>Fungi</taxon>
        <taxon>Dikarya</taxon>
        <taxon>Basidiomycota</taxon>
        <taxon>Agaricomycotina</taxon>
        <taxon>Agaricomycetes</taxon>
        <taxon>Agaricomycetidae</taxon>
        <taxon>Atheliales</taxon>
        <taxon>Atheliaceae</taxon>
        <taxon>Athelia</taxon>
    </lineage>
</organism>
<reference evidence="1 2" key="1">
    <citation type="journal article" date="2016" name="Mol. Biol. Evol.">
        <title>Comparative Genomics of Early-Diverging Mushroom-Forming Fungi Provides Insights into the Origins of Lignocellulose Decay Capabilities.</title>
        <authorList>
            <person name="Nagy L.G."/>
            <person name="Riley R."/>
            <person name="Tritt A."/>
            <person name="Adam C."/>
            <person name="Daum C."/>
            <person name="Floudas D."/>
            <person name="Sun H."/>
            <person name="Yadav J.S."/>
            <person name="Pangilinan J."/>
            <person name="Larsson K.H."/>
            <person name="Matsuura K."/>
            <person name="Barry K."/>
            <person name="Labutti K."/>
            <person name="Kuo R."/>
            <person name="Ohm R.A."/>
            <person name="Bhattacharya S.S."/>
            <person name="Shirouzu T."/>
            <person name="Yoshinaga Y."/>
            <person name="Martin F.M."/>
            <person name="Grigoriev I.V."/>
            <person name="Hibbett D.S."/>
        </authorList>
    </citation>
    <scope>NUCLEOTIDE SEQUENCE [LARGE SCALE GENOMIC DNA]</scope>
    <source>
        <strain evidence="1 2">CBS 109695</strain>
    </source>
</reference>
<proteinExistence type="predicted"/>
<accession>A0A166R064</accession>
<evidence type="ECO:0000313" key="2">
    <source>
        <dbReference type="Proteomes" id="UP000076532"/>
    </source>
</evidence>
<evidence type="ECO:0000313" key="1">
    <source>
        <dbReference type="EMBL" id="KZP27756.1"/>
    </source>
</evidence>